<accession>A0A7W4YNE7</accession>
<dbReference type="InterPro" id="IPR043129">
    <property type="entry name" value="ATPase_NBD"/>
</dbReference>
<proteinExistence type="inferred from homology"/>
<organism evidence="3 4">
    <name type="scientific">Microbacterium endophyticum</name>
    <dbReference type="NCBI Taxonomy" id="1526412"/>
    <lineage>
        <taxon>Bacteria</taxon>
        <taxon>Bacillati</taxon>
        <taxon>Actinomycetota</taxon>
        <taxon>Actinomycetes</taxon>
        <taxon>Micrococcales</taxon>
        <taxon>Microbacteriaceae</taxon>
        <taxon>Microbacterium</taxon>
    </lineage>
</organism>
<dbReference type="InterPro" id="IPR011991">
    <property type="entry name" value="ArsR-like_HTH"/>
</dbReference>
<keyword evidence="3" id="KW-0808">Transferase</keyword>
<dbReference type="EMBL" id="JACHWQ010000006">
    <property type="protein sequence ID" value="MBB2976509.1"/>
    <property type="molecule type" value="Genomic_DNA"/>
</dbReference>
<dbReference type="Pfam" id="PF00480">
    <property type="entry name" value="ROK"/>
    <property type="match status" value="1"/>
</dbReference>
<dbReference type="SUPFAM" id="SSF53067">
    <property type="entry name" value="Actin-like ATPase domain"/>
    <property type="match status" value="1"/>
</dbReference>
<dbReference type="RefSeq" id="WP_165140518.1">
    <property type="nucleotide sequence ID" value="NZ_CP049255.1"/>
</dbReference>
<comment type="similarity">
    <text evidence="1">Belongs to the ROK (NagC/XylR) family.</text>
</comment>
<evidence type="ECO:0000259" key="2">
    <source>
        <dbReference type="Pfam" id="PF12802"/>
    </source>
</evidence>
<comment type="caution">
    <text evidence="3">The sequence shown here is derived from an EMBL/GenBank/DDBJ whole genome shotgun (WGS) entry which is preliminary data.</text>
</comment>
<dbReference type="GO" id="GO:0003700">
    <property type="term" value="F:DNA-binding transcription factor activity"/>
    <property type="evidence" value="ECO:0007669"/>
    <property type="project" value="InterPro"/>
</dbReference>
<dbReference type="AlphaFoldDB" id="A0A7W4YNE7"/>
<dbReference type="Pfam" id="PF12802">
    <property type="entry name" value="MarR_2"/>
    <property type="match status" value="1"/>
</dbReference>
<gene>
    <name evidence="3" type="ORF">FHX49_002084</name>
</gene>
<dbReference type="CDD" id="cd00090">
    <property type="entry name" value="HTH_ARSR"/>
    <property type="match status" value="1"/>
</dbReference>
<dbReference type="GO" id="GO:0016301">
    <property type="term" value="F:kinase activity"/>
    <property type="evidence" value="ECO:0007669"/>
    <property type="project" value="UniProtKB-KW"/>
</dbReference>
<dbReference type="PANTHER" id="PTHR18964:SF149">
    <property type="entry name" value="BIFUNCTIONAL UDP-N-ACETYLGLUCOSAMINE 2-EPIMERASE_N-ACETYLMANNOSAMINE KINASE"/>
    <property type="match status" value="1"/>
</dbReference>
<dbReference type="SUPFAM" id="SSF46785">
    <property type="entry name" value="Winged helix' DNA-binding domain"/>
    <property type="match status" value="1"/>
</dbReference>
<dbReference type="InterPro" id="IPR000600">
    <property type="entry name" value="ROK"/>
</dbReference>
<evidence type="ECO:0000256" key="1">
    <source>
        <dbReference type="ARBA" id="ARBA00006479"/>
    </source>
</evidence>
<keyword evidence="3" id="KW-0418">Kinase</keyword>
<evidence type="ECO:0000313" key="3">
    <source>
        <dbReference type="EMBL" id="MBB2976509.1"/>
    </source>
</evidence>
<dbReference type="Gene3D" id="1.10.10.10">
    <property type="entry name" value="Winged helix-like DNA-binding domain superfamily/Winged helix DNA-binding domain"/>
    <property type="match status" value="1"/>
</dbReference>
<dbReference type="Gene3D" id="3.30.420.40">
    <property type="match status" value="2"/>
</dbReference>
<dbReference type="InterPro" id="IPR049874">
    <property type="entry name" value="ROK_cs"/>
</dbReference>
<dbReference type="InterPro" id="IPR036388">
    <property type="entry name" value="WH-like_DNA-bd_sf"/>
</dbReference>
<dbReference type="PROSITE" id="PS01125">
    <property type="entry name" value="ROK"/>
    <property type="match status" value="1"/>
</dbReference>
<protein>
    <submittedName>
        <fullName evidence="3">Putative NBD/HSP70 family sugar kinase</fullName>
    </submittedName>
</protein>
<reference evidence="3 4" key="1">
    <citation type="submission" date="2020-08" db="EMBL/GenBank/DDBJ databases">
        <title>Sequencing the genomes of 1000 actinobacteria strains.</title>
        <authorList>
            <person name="Klenk H.-P."/>
        </authorList>
    </citation>
    <scope>NUCLEOTIDE SEQUENCE [LARGE SCALE GENOMIC DNA]</scope>
    <source>
        <strain evidence="3 4">DSM 27099</strain>
    </source>
</reference>
<evidence type="ECO:0000313" key="4">
    <source>
        <dbReference type="Proteomes" id="UP000529310"/>
    </source>
</evidence>
<keyword evidence="4" id="KW-1185">Reference proteome</keyword>
<dbReference type="Proteomes" id="UP000529310">
    <property type="component" value="Unassembled WGS sequence"/>
</dbReference>
<feature type="domain" description="HTH marR-type" evidence="2">
    <location>
        <begin position="18"/>
        <end position="67"/>
    </location>
</feature>
<dbReference type="InterPro" id="IPR000835">
    <property type="entry name" value="HTH_MarR-typ"/>
</dbReference>
<dbReference type="InterPro" id="IPR036390">
    <property type="entry name" value="WH_DNA-bd_sf"/>
</dbReference>
<dbReference type="PANTHER" id="PTHR18964">
    <property type="entry name" value="ROK (REPRESSOR, ORF, KINASE) FAMILY"/>
    <property type="match status" value="1"/>
</dbReference>
<sequence length="374" mass="39884">MGDVWSWPTLHDGQRIVLLDVLIHGERSRAELSRRTGLSRASLSRITRELLDLGFVEEGEISAPHGRGRPSEMLRVRPDSAFFIGIKLTGDMLYAVVTNLHAEIVWTEDAPLESRDAKDVVDQISTIAHRARERFTRISAIGVCLAGLVEIEHGAAVVVGSSFLGWDREPLERLVRDATGLPTAIENDVQALTLAHHWFGAGVGTRNLAVVAIGAGIGAGFVVNDELVRGSQGQPGKVGHLHVSDTGPECDRGHVGCVSAYATIPALLLNAGASTFNEVVDAAAAGSARAQGAISQAAHALGVVVATLVNVTDPEKVIVTGEALQIAEIGRDRFDRAISLSLDPVVAALELELYRFHFTDYAWGAAISAIRRVA</sequence>
<name>A0A7W4YNE7_9MICO</name>